<evidence type="ECO:0000259" key="12">
    <source>
        <dbReference type="SMART" id="SM00382"/>
    </source>
</evidence>
<dbReference type="InterPro" id="IPR022107">
    <property type="entry name" value="DNA_pol_III_gamma/tau_C"/>
</dbReference>
<dbReference type="EMBL" id="JADINE010000032">
    <property type="protein sequence ID" value="MBO8407334.1"/>
    <property type="molecule type" value="Genomic_DNA"/>
</dbReference>
<dbReference type="Pfam" id="PF22608">
    <property type="entry name" value="DNAX_ATPase_lid"/>
    <property type="match status" value="1"/>
</dbReference>
<evidence type="ECO:0000256" key="11">
    <source>
        <dbReference type="RuleBase" id="RU364063"/>
    </source>
</evidence>
<reference evidence="13" key="1">
    <citation type="submission" date="2020-10" db="EMBL/GenBank/DDBJ databases">
        <authorList>
            <person name="Gilroy R."/>
        </authorList>
    </citation>
    <scope>NUCLEOTIDE SEQUENCE</scope>
    <source>
        <strain evidence="13">B1-16210</strain>
    </source>
</reference>
<dbReference type="Proteomes" id="UP000721442">
    <property type="component" value="Unassembled WGS sequence"/>
</dbReference>
<evidence type="ECO:0000256" key="3">
    <source>
        <dbReference type="ARBA" id="ARBA00022695"/>
    </source>
</evidence>
<dbReference type="Gene3D" id="1.20.272.10">
    <property type="match status" value="1"/>
</dbReference>
<dbReference type="Pfam" id="PF13177">
    <property type="entry name" value="DNA_pol3_delta2"/>
    <property type="match status" value="1"/>
</dbReference>
<evidence type="ECO:0000256" key="8">
    <source>
        <dbReference type="ARBA" id="ARBA00022840"/>
    </source>
</evidence>
<keyword evidence="7" id="KW-0862">Zinc</keyword>
<name>A0A940DF95_9PROT</name>
<reference evidence="13" key="2">
    <citation type="journal article" date="2021" name="PeerJ">
        <title>Extensive microbial diversity within the chicken gut microbiome revealed by metagenomics and culture.</title>
        <authorList>
            <person name="Gilroy R."/>
            <person name="Ravi A."/>
            <person name="Getino M."/>
            <person name="Pursley I."/>
            <person name="Horton D.L."/>
            <person name="Alikhan N.F."/>
            <person name="Baker D."/>
            <person name="Gharbi K."/>
            <person name="Hall N."/>
            <person name="Watson M."/>
            <person name="Adriaenssens E.M."/>
            <person name="Foster-Nyarko E."/>
            <person name="Jarju S."/>
            <person name="Secka A."/>
            <person name="Antonio M."/>
            <person name="Oren A."/>
            <person name="Chaudhuri R.R."/>
            <person name="La Ragione R."/>
            <person name="Hildebrand F."/>
            <person name="Pallen M.J."/>
        </authorList>
    </citation>
    <scope>NUCLEOTIDE SEQUENCE</scope>
    <source>
        <strain evidence="13">B1-16210</strain>
    </source>
</reference>
<evidence type="ECO:0000256" key="10">
    <source>
        <dbReference type="ARBA" id="ARBA00049244"/>
    </source>
</evidence>
<comment type="catalytic activity">
    <reaction evidence="10 11">
        <text>DNA(n) + a 2'-deoxyribonucleoside 5'-triphosphate = DNA(n+1) + diphosphate</text>
        <dbReference type="Rhea" id="RHEA:22508"/>
        <dbReference type="Rhea" id="RHEA-COMP:17339"/>
        <dbReference type="Rhea" id="RHEA-COMP:17340"/>
        <dbReference type="ChEBI" id="CHEBI:33019"/>
        <dbReference type="ChEBI" id="CHEBI:61560"/>
        <dbReference type="ChEBI" id="CHEBI:173112"/>
        <dbReference type="EC" id="2.7.7.7"/>
    </reaction>
</comment>
<dbReference type="InterPro" id="IPR008921">
    <property type="entry name" value="DNA_pol3_clamp-load_cplx_C"/>
</dbReference>
<evidence type="ECO:0000313" key="14">
    <source>
        <dbReference type="Proteomes" id="UP000721442"/>
    </source>
</evidence>
<protein>
    <recommendedName>
        <fullName evidence="11">DNA polymerase III subunit gamma/tau</fullName>
        <ecNumber evidence="11">2.7.7.7</ecNumber>
    </recommendedName>
</protein>
<dbReference type="GO" id="GO:0003887">
    <property type="term" value="F:DNA-directed DNA polymerase activity"/>
    <property type="evidence" value="ECO:0007669"/>
    <property type="project" value="UniProtKB-KW"/>
</dbReference>
<comment type="caution">
    <text evidence="13">The sequence shown here is derived from an EMBL/GenBank/DDBJ whole genome shotgun (WGS) entry which is preliminary data.</text>
</comment>
<dbReference type="AlphaFoldDB" id="A0A940DF95"/>
<dbReference type="Pfam" id="PF12362">
    <property type="entry name" value="DUF3646"/>
    <property type="match status" value="1"/>
</dbReference>
<evidence type="ECO:0000256" key="1">
    <source>
        <dbReference type="ARBA" id="ARBA00006360"/>
    </source>
</evidence>
<accession>A0A940DF95</accession>
<dbReference type="GO" id="GO:0009360">
    <property type="term" value="C:DNA polymerase III complex"/>
    <property type="evidence" value="ECO:0007669"/>
    <property type="project" value="InterPro"/>
</dbReference>
<keyword evidence="2 11" id="KW-0808">Transferase</keyword>
<gene>
    <name evidence="11 13" type="primary">dnaX</name>
    <name evidence="13" type="ORF">IAC77_02635</name>
</gene>
<dbReference type="InterPro" id="IPR050238">
    <property type="entry name" value="DNA_Rep/Repair_Clamp_Loader"/>
</dbReference>
<keyword evidence="3 11" id="KW-0548">Nucleotidyltransferase</keyword>
<evidence type="ECO:0000313" key="13">
    <source>
        <dbReference type="EMBL" id="MBO8407334.1"/>
    </source>
</evidence>
<comment type="subunit">
    <text evidence="11">DNA polymerase III contains a core (composed of alpha, epsilon and theta chains) that associates with a tau subunit. This core dimerizes to form the POLIII' complex. PolIII' associates with the gamma complex (composed of gamma, delta, delta', psi and chi chains) and with the beta chain to form the complete DNA polymerase III complex.</text>
</comment>
<evidence type="ECO:0000256" key="5">
    <source>
        <dbReference type="ARBA" id="ARBA00022723"/>
    </source>
</evidence>
<sequence length="521" mass="57630">MLGQKEDFIMDSNYTVLARKYRSQDFQSLIGQDVLVKTLTTAIKTGRIAHAYIFTGIRGTGKTSTARILAKALNCLSSDAPTATPCGVCENCRAIAAGQHIDVMEIDAASHTGVDNMRDILDTAQYRPTNGRYKVYIIDEVHMLSVPAFNALLKTLEEPPAHVVFILATTEIRKVPVTILSRCQRFDLVRVPVETLKKHFAWIAEQEKIELSDAANELLARAADGSVRDGLSLLDQAIAQTGGHIDEQSVLDMLKRADRGVVVNFMETVLSGDTAAALAKVDEIYNNGADLSMLLTDMMEWTHWATRMHPAIRAGQTTNSPYTADQREQISKIDARVSLNTLSRIWQVMVAAVPEMQASANQKQCFDMLVVRLMHIADMPSVPDLLKQQQLNQDAPKQAPAQAAPNAEPQKINILNATDLANALQNSKEILLYSYYTSNLEVVEVSDGVLKYFDRRGDADFAHKLATWLESKTGHAWTLERITESPHAHTITEQKKEELESDPLVASAMDLFADAEIVGIK</sequence>
<dbReference type="FunFam" id="3.40.50.300:FF:000014">
    <property type="entry name" value="DNA polymerase III subunit gamma/tau"/>
    <property type="match status" value="1"/>
</dbReference>
<evidence type="ECO:0000256" key="4">
    <source>
        <dbReference type="ARBA" id="ARBA00022705"/>
    </source>
</evidence>
<dbReference type="SUPFAM" id="SSF52540">
    <property type="entry name" value="P-loop containing nucleoside triphosphate hydrolases"/>
    <property type="match status" value="1"/>
</dbReference>
<feature type="domain" description="AAA+ ATPase" evidence="12">
    <location>
        <begin position="48"/>
        <end position="192"/>
    </location>
</feature>
<dbReference type="PANTHER" id="PTHR11669:SF0">
    <property type="entry name" value="PROTEIN STICHEL-LIKE 2"/>
    <property type="match status" value="1"/>
</dbReference>
<dbReference type="Pfam" id="PF12169">
    <property type="entry name" value="DNA_pol3_gamma3"/>
    <property type="match status" value="1"/>
</dbReference>
<dbReference type="EC" id="2.7.7.7" evidence="11"/>
<comment type="function">
    <text evidence="11">DNA polymerase III is a complex, multichain enzyme responsible for most of the replicative synthesis in bacteria. This DNA polymerase also exhibits 3' to 5' exonuclease activity.</text>
</comment>
<dbReference type="CDD" id="cd18137">
    <property type="entry name" value="HLD_clamp_pol_III_gamma_tau"/>
    <property type="match status" value="1"/>
</dbReference>
<dbReference type="GO" id="GO:0003677">
    <property type="term" value="F:DNA binding"/>
    <property type="evidence" value="ECO:0007669"/>
    <property type="project" value="InterPro"/>
</dbReference>
<evidence type="ECO:0000256" key="2">
    <source>
        <dbReference type="ARBA" id="ARBA00022679"/>
    </source>
</evidence>
<keyword evidence="8 11" id="KW-0067">ATP-binding</keyword>
<dbReference type="GO" id="GO:0005524">
    <property type="term" value="F:ATP binding"/>
    <property type="evidence" value="ECO:0007669"/>
    <property type="project" value="UniProtKB-KW"/>
</dbReference>
<dbReference type="SUPFAM" id="SSF48019">
    <property type="entry name" value="post-AAA+ oligomerization domain-like"/>
    <property type="match status" value="1"/>
</dbReference>
<dbReference type="NCBIfam" id="TIGR02397">
    <property type="entry name" value="dnaX_nterm"/>
    <property type="match status" value="1"/>
</dbReference>
<dbReference type="InterPro" id="IPR045085">
    <property type="entry name" value="HLD_clamp_pol_III_gamma_tau"/>
</dbReference>
<dbReference type="InterPro" id="IPR027417">
    <property type="entry name" value="P-loop_NTPase"/>
</dbReference>
<dbReference type="GO" id="GO:0046872">
    <property type="term" value="F:metal ion binding"/>
    <property type="evidence" value="ECO:0007669"/>
    <property type="project" value="UniProtKB-KW"/>
</dbReference>
<dbReference type="InterPro" id="IPR003593">
    <property type="entry name" value="AAA+_ATPase"/>
</dbReference>
<dbReference type="NCBIfam" id="NF004046">
    <property type="entry name" value="PRK05563.1"/>
    <property type="match status" value="1"/>
</dbReference>
<dbReference type="Gene3D" id="1.10.8.60">
    <property type="match status" value="1"/>
</dbReference>
<dbReference type="InterPro" id="IPR022754">
    <property type="entry name" value="DNA_pol_III_gamma-3"/>
</dbReference>
<evidence type="ECO:0000256" key="7">
    <source>
        <dbReference type="ARBA" id="ARBA00022833"/>
    </source>
</evidence>
<proteinExistence type="inferred from homology"/>
<dbReference type="SMART" id="SM00382">
    <property type="entry name" value="AAA"/>
    <property type="match status" value="1"/>
</dbReference>
<keyword evidence="4 11" id="KW-0235">DNA replication</keyword>
<dbReference type="Gene3D" id="3.40.50.300">
    <property type="entry name" value="P-loop containing nucleotide triphosphate hydrolases"/>
    <property type="match status" value="1"/>
</dbReference>
<keyword evidence="9 11" id="KW-0239">DNA-directed DNA polymerase</keyword>
<comment type="similarity">
    <text evidence="1 11">Belongs to the DnaX/STICHEL family.</text>
</comment>
<dbReference type="CDD" id="cd00009">
    <property type="entry name" value="AAA"/>
    <property type="match status" value="1"/>
</dbReference>
<keyword evidence="5" id="KW-0479">Metal-binding</keyword>
<dbReference type="PANTHER" id="PTHR11669">
    <property type="entry name" value="REPLICATION FACTOR C / DNA POLYMERASE III GAMMA-TAU SUBUNIT"/>
    <property type="match status" value="1"/>
</dbReference>
<dbReference type="FunFam" id="1.10.8.60:FF:000013">
    <property type="entry name" value="DNA polymerase III subunit gamma/tau"/>
    <property type="match status" value="1"/>
</dbReference>
<dbReference type="InterPro" id="IPR012763">
    <property type="entry name" value="DNA_pol_III_sug/sutau_N"/>
</dbReference>
<evidence type="ECO:0000256" key="6">
    <source>
        <dbReference type="ARBA" id="ARBA00022741"/>
    </source>
</evidence>
<dbReference type="GO" id="GO:0006261">
    <property type="term" value="P:DNA-templated DNA replication"/>
    <property type="evidence" value="ECO:0007669"/>
    <property type="project" value="TreeGrafter"/>
</dbReference>
<organism evidence="13 14">
    <name type="scientific">Candidatus Enterousia excrementavium</name>
    <dbReference type="NCBI Taxonomy" id="2840789"/>
    <lineage>
        <taxon>Bacteria</taxon>
        <taxon>Pseudomonadati</taxon>
        <taxon>Pseudomonadota</taxon>
        <taxon>Alphaproteobacteria</taxon>
        <taxon>Candidatus Enterousia</taxon>
    </lineage>
</organism>
<keyword evidence="6 11" id="KW-0547">Nucleotide-binding</keyword>
<evidence type="ECO:0000256" key="9">
    <source>
        <dbReference type="ARBA" id="ARBA00022932"/>
    </source>
</evidence>